<evidence type="ECO:0008006" key="3">
    <source>
        <dbReference type="Google" id="ProtNLM"/>
    </source>
</evidence>
<dbReference type="EMBL" id="JAVRHT010000009">
    <property type="protein sequence ID" value="MDT0631201.1"/>
    <property type="molecule type" value="Genomic_DNA"/>
</dbReference>
<name>A0ABU3BPI4_9BACT</name>
<evidence type="ECO:0000313" key="2">
    <source>
        <dbReference type="Proteomes" id="UP001267426"/>
    </source>
</evidence>
<evidence type="ECO:0000313" key="1">
    <source>
        <dbReference type="EMBL" id="MDT0631201.1"/>
    </source>
</evidence>
<gene>
    <name evidence="1" type="ORF">RM540_05505</name>
</gene>
<accession>A0ABU3BPI4</accession>
<comment type="caution">
    <text evidence="1">The sequence shown here is derived from an EMBL/GenBank/DDBJ whole genome shotgun (WGS) entry which is preliminary data.</text>
</comment>
<protein>
    <recommendedName>
        <fullName evidence="3">Glycosyl transferase family 2</fullName>
    </recommendedName>
</protein>
<dbReference type="Proteomes" id="UP001267426">
    <property type="component" value="Unassembled WGS sequence"/>
</dbReference>
<sequence length="331" mass="36085">MTHSDAASRTLLISCVGVESDLPLLPHFLRHYLDLGVAPERMHLVLNALTADAPGLAEARVILAEHGVDGGEDWIEPYTSDAMWDKRREVQRRVASPEDWVVSADVDEFCEFPAPLGEVLDYCERRGANCVQGVFIDRLAPGGALAEIEPAPSLWDQFPAEADVICTIRQHEGDGDNYKFGTVNVMLCRGDVLPSRGGHAPLKGEGAVPVSFLLGTSLGRMPGITNSAVRFAIPFRVHHFKWTEALAERHQRRLDTPGASSAGSAYGRLLLDRLDRWGGRIGLGDVPVRHPTLADRVPWRVRTNALRAAVAADRGAAFARRAAGAVKRRVA</sequence>
<dbReference type="RefSeq" id="WP_311662544.1">
    <property type="nucleotide sequence ID" value="NZ_JAVRHT010000009.1"/>
</dbReference>
<reference evidence="1 2" key="1">
    <citation type="submission" date="2023-09" db="EMBL/GenBank/DDBJ databases">
        <authorList>
            <person name="Rey-Velasco X."/>
        </authorList>
    </citation>
    <scope>NUCLEOTIDE SEQUENCE [LARGE SCALE GENOMIC DNA]</scope>
    <source>
        <strain evidence="1 2">F394</strain>
    </source>
</reference>
<keyword evidence="2" id="KW-1185">Reference proteome</keyword>
<organism evidence="1 2">
    <name type="scientific">Rubrivirga litoralis</name>
    <dbReference type="NCBI Taxonomy" id="3075598"/>
    <lineage>
        <taxon>Bacteria</taxon>
        <taxon>Pseudomonadati</taxon>
        <taxon>Rhodothermota</taxon>
        <taxon>Rhodothermia</taxon>
        <taxon>Rhodothermales</taxon>
        <taxon>Rubricoccaceae</taxon>
        <taxon>Rubrivirga</taxon>
    </lineage>
</organism>
<proteinExistence type="predicted"/>